<sequence>MPETSTGLPCILAAIGMFVLLSHCHIVAGYICCCRRRKGGWKRHQDRRLPLWSSLCGFCMTGGCERRQPSNRHFFPFHRPQPPSRWLGVLISCCLWIWLAAIVSSPSVAASHHVEVALGVNCGVYDDILVVLTEDHSHHQREVVAATACTATDHHKGGCNHHLRVVATASCRHQPPCRVAVCLSYTSIVIKQTGGKKRKVKFVEEDVNRKPKPLKKLKKKEKVSIVDEDMEVNVNETTVSDNRFESNVQNDENIASQFGGEDELATYDDVEGTNYFEEFMATVLVTSFIDDESDLDEEFANHPTIKKDNMNLNRKLNMLVHPTKSKRLFDEHEKVVNATTVKMDAAPNEANKLNNLILFDNTVHCLKFTESINTLVQHYDGEANIYDDLSRKDAKITSLKWELMFAKTDIFKRDVELLLFNGWNFEIKQRLVNIEEEKDAPSVDYIAARLDAKLQPIFPSCHLLRFSF</sequence>
<evidence type="ECO:0000313" key="3">
    <source>
        <dbReference type="Proteomes" id="UP001177003"/>
    </source>
</evidence>
<keyword evidence="3" id="KW-1185">Reference proteome</keyword>
<accession>A0AA36EFV0</accession>
<keyword evidence="1" id="KW-1133">Transmembrane helix</keyword>
<evidence type="ECO:0000313" key="2">
    <source>
        <dbReference type="EMBL" id="CAI9291955.1"/>
    </source>
</evidence>
<dbReference type="Proteomes" id="UP001177003">
    <property type="component" value="Chromosome 6"/>
</dbReference>
<feature type="transmembrane region" description="Helical" evidence="1">
    <location>
        <begin position="86"/>
        <end position="103"/>
    </location>
</feature>
<reference evidence="2" key="1">
    <citation type="submission" date="2023-04" db="EMBL/GenBank/DDBJ databases">
        <authorList>
            <person name="Vijverberg K."/>
            <person name="Xiong W."/>
            <person name="Schranz E."/>
        </authorList>
    </citation>
    <scope>NUCLEOTIDE SEQUENCE</scope>
</reference>
<keyword evidence="1" id="KW-0472">Membrane</keyword>
<name>A0AA36EFV0_LACSI</name>
<gene>
    <name evidence="2" type="ORF">LSALG_LOCUS31064</name>
</gene>
<keyword evidence="1" id="KW-0812">Transmembrane</keyword>
<dbReference type="AlphaFoldDB" id="A0AA36EFV0"/>
<dbReference type="EMBL" id="OX465082">
    <property type="protein sequence ID" value="CAI9291955.1"/>
    <property type="molecule type" value="Genomic_DNA"/>
</dbReference>
<organism evidence="2 3">
    <name type="scientific">Lactuca saligna</name>
    <name type="common">Willowleaf lettuce</name>
    <dbReference type="NCBI Taxonomy" id="75948"/>
    <lineage>
        <taxon>Eukaryota</taxon>
        <taxon>Viridiplantae</taxon>
        <taxon>Streptophyta</taxon>
        <taxon>Embryophyta</taxon>
        <taxon>Tracheophyta</taxon>
        <taxon>Spermatophyta</taxon>
        <taxon>Magnoliopsida</taxon>
        <taxon>eudicotyledons</taxon>
        <taxon>Gunneridae</taxon>
        <taxon>Pentapetalae</taxon>
        <taxon>asterids</taxon>
        <taxon>campanulids</taxon>
        <taxon>Asterales</taxon>
        <taxon>Asteraceae</taxon>
        <taxon>Cichorioideae</taxon>
        <taxon>Cichorieae</taxon>
        <taxon>Lactucinae</taxon>
        <taxon>Lactuca</taxon>
    </lineage>
</organism>
<evidence type="ECO:0000256" key="1">
    <source>
        <dbReference type="SAM" id="Phobius"/>
    </source>
</evidence>
<proteinExistence type="predicted"/>
<feature type="transmembrane region" description="Helical" evidence="1">
    <location>
        <begin position="6"/>
        <end position="33"/>
    </location>
</feature>
<protein>
    <submittedName>
        <fullName evidence="2">Uncharacterized protein</fullName>
    </submittedName>
</protein>